<reference evidence="4" key="1">
    <citation type="submission" date="2018-09" db="EMBL/GenBank/DDBJ databases">
        <title>Paracoccus onubensis nov. sp. a moderate halophilic bacterium isolated from Gruta de las Maravillas (Aracena, Spain).</title>
        <authorList>
            <person name="Jurado V."/>
            <person name="Gutierrez-Patricio S."/>
            <person name="Gonzalez-Pimentel J.L."/>
            <person name="Miller A.Z."/>
            <person name="Laiz L."/>
            <person name="Saiz-Jimenez C."/>
        </authorList>
    </citation>
    <scope>NUCLEOTIDE SEQUENCE [LARGE SCALE GENOMIC DNA]</scope>
    <source>
        <strain evidence="4">DSM 26381</strain>
    </source>
</reference>
<dbReference type="Gene3D" id="3.30.9.10">
    <property type="entry name" value="D-Amino Acid Oxidase, subunit A, domain 2"/>
    <property type="match status" value="1"/>
</dbReference>
<comment type="caution">
    <text evidence="3">The sequence shown here is derived from an EMBL/GenBank/DDBJ whole genome shotgun (WGS) entry which is preliminary data.</text>
</comment>
<dbReference type="InterPro" id="IPR006076">
    <property type="entry name" value="FAD-dep_OxRdtase"/>
</dbReference>
<keyword evidence="4" id="KW-1185">Reference proteome</keyword>
<proteinExistence type="predicted"/>
<keyword evidence="1" id="KW-0560">Oxidoreductase</keyword>
<dbReference type="GO" id="GO:0005737">
    <property type="term" value="C:cytoplasm"/>
    <property type="evidence" value="ECO:0007669"/>
    <property type="project" value="TreeGrafter"/>
</dbReference>
<dbReference type="Gene3D" id="3.50.50.60">
    <property type="entry name" value="FAD/NAD(P)-binding domain"/>
    <property type="match status" value="1"/>
</dbReference>
<protein>
    <submittedName>
        <fullName evidence="3">FAD-binding oxidoreductase</fullName>
    </submittedName>
</protein>
<dbReference type="GO" id="GO:0016491">
    <property type="term" value="F:oxidoreductase activity"/>
    <property type="evidence" value="ECO:0007669"/>
    <property type="project" value="UniProtKB-KW"/>
</dbReference>
<evidence type="ECO:0000313" key="3">
    <source>
        <dbReference type="EMBL" id="RJL20574.1"/>
    </source>
</evidence>
<name>A0A419AB38_9RHOB</name>
<dbReference type="InterPro" id="IPR036188">
    <property type="entry name" value="FAD/NAD-bd_sf"/>
</dbReference>
<dbReference type="Pfam" id="PF01266">
    <property type="entry name" value="DAO"/>
    <property type="match status" value="1"/>
</dbReference>
<dbReference type="OrthoDB" id="311718at2"/>
<sequence>MTRHKARRIPVFNGPAGWRAILPPAAPRARLEGATGCDVAIIGGGFAGLSAARRLRQIDPALDVVIVDAARIAEGGTGRNSGFMIDLPHELTSSDYAGAGDSHDRQLTRLNRHAIEFAAEAVRDYAIPEGWFQRAGKINAAASDAGMAANRSYAAHLRDLGEAHQMLDARAMREVTGSDYYRGGLFTPGTVMLQPAGYVQGFAAGLEREGIRIFENSPVLQIETAAQGWCVATAEGSVQAQKVIMAHNGHLESFGFKAGRLMHVMLNACMTEELDADTLKALGGQECWGVTPADPMGTTVRRIGPAQGGNRIVIRQGGYYRPDMQTSAADLARVTRQMRQKFDARFPMLAGVRFQYCWSGHLCLARNAVSVMRQLEPGLYAACVDNGLGTTRSTLTGIGAAELACGRSSDITGFFTAEAEPGRLPPHPFDTIGANLYLRWKEWQSRLE</sequence>
<dbReference type="SUPFAM" id="SSF51905">
    <property type="entry name" value="FAD/NAD(P)-binding domain"/>
    <property type="match status" value="1"/>
</dbReference>
<feature type="domain" description="FAD dependent oxidoreductase" evidence="2">
    <location>
        <begin position="38"/>
        <end position="402"/>
    </location>
</feature>
<dbReference type="EMBL" id="QZEW01000009">
    <property type="protein sequence ID" value="RJL20574.1"/>
    <property type="molecule type" value="Genomic_DNA"/>
</dbReference>
<dbReference type="PANTHER" id="PTHR13847">
    <property type="entry name" value="SARCOSINE DEHYDROGENASE-RELATED"/>
    <property type="match status" value="1"/>
</dbReference>
<evidence type="ECO:0000313" key="4">
    <source>
        <dbReference type="Proteomes" id="UP000283587"/>
    </source>
</evidence>
<organism evidence="3 4">
    <name type="scientific">Paracoccus siganidrum</name>
    <dbReference type="NCBI Taxonomy" id="1276757"/>
    <lineage>
        <taxon>Bacteria</taxon>
        <taxon>Pseudomonadati</taxon>
        <taxon>Pseudomonadota</taxon>
        <taxon>Alphaproteobacteria</taxon>
        <taxon>Rhodobacterales</taxon>
        <taxon>Paracoccaceae</taxon>
        <taxon>Paracoccus</taxon>
    </lineage>
</organism>
<evidence type="ECO:0000256" key="1">
    <source>
        <dbReference type="ARBA" id="ARBA00023002"/>
    </source>
</evidence>
<dbReference type="AlphaFoldDB" id="A0A419AB38"/>
<gene>
    <name evidence="3" type="ORF">D3P05_02845</name>
</gene>
<dbReference type="RefSeq" id="WP_119896677.1">
    <property type="nucleotide sequence ID" value="NZ_QNRC01000006.1"/>
</dbReference>
<dbReference type="Proteomes" id="UP000283587">
    <property type="component" value="Unassembled WGS sequence"/>
</dbReference>
<accession>A0A419AB38</accession>
<evidence type="ECO:0000259" key="2">
    <source>
        <dbReference type="Pfam" id="PF01266"/>
    </source>
</evidence>
<dbReference type="PANTHER" id="PTHR13847:SF281">
    <property type="entry name" value="FAD DEPENDENT OXIDOREDUCTASE DOMAIN-CONTAINING PROTEIN"/>
    <property type="match status" value="1"/>
</dbReference>